<dbReference type="Pfam" id="PF07714">
    <property type="entry name" value="PK_Tyr_Ser-Thr"/>
    <property type="match status" value="1"/>
</dbReference>
<dbReference type="EMBL" id="BLAL01000019">
    <property type="protein sequence ID" value="GES76286.1"/>
    <property type="molecule type" value="Genomic_DNA"/>
</dbReference>
<dbReference type="Proteomes" id="UP000615446">
    <property type="component" value="Unassembled WGS sequence"/>
</dbReference>
<dbReference type="GO" id="GO:0004674">
    <property type="term" value="F:protein serine/threonine kinase activity"/>
    <property type="evidence" value="ECO:0007669"/>
    <property type="project" value="TreeGrafter"/>
</dbReference>
<dbReference type="InterPro" id="IPR001245">
    <property type="entry name" value="Ser-Thr/Tyr_kinase_cat_dom"/>
</dbReference>
<dbReference type="InterPro" id="IPR000719">
    <property type="entry name" value="Prot_kinase_dom"/>
</dbReference>
<feature type="domain" description="Protein kinase" evidence="1">
    <location>
        <begin position="1"/>
        <end position="356"/>
    </location>
</feature>
<dbReference type="InterPro" id="IPR011009">
    <property type="entry name" value="Kinase-like_dom_sf"/>
</dbReference>
<keyword evidence="2" id="KW-0808">Transferase</keyword>
<dbReference type="SUPFAM" id="SSF56112">
    <property type="entry name" value="Protein kinase-like (PK-like)"/>
    <property type="match status" value="1"/>
</dbReference>
<dbReference type="OrthoDB" id="339325at2759"/>
<dbReference type="AlphaFoldDB" id="A0A8H3KXT0"/>
<reference evidence="2" key="1">
    <citation type="submission" date="2019-10" db="EMBL/GenBank/DDBJ databases">
        <title>Conservation and host-specific expression of non-tandemly repeated heterogenous ribosome RNA gene in arbuscular mycorrhizal fungi.</title>
        <authorList>
            <person name="Maeda T."/>
            <person name="Kobayashi Y."/>
            <person name="Nakagawa T."/>
            <person name="Ezawa T."/>
            <person name="Yamaguchi K."/>
            <person name="Bino T."/>
            <person name="Nishimoto Y."/>
            <person name="Shigenobu S."/>
            <person name="Kawaguchi M."/>
        </authorList>
    </citation>
    <scope>NUCLEOTIDE SEQUENCE</scope>
    <source>
        <strain evidence="2">HR1</strain>
    </source>
</reference>
<dbReference type="GO" id="GO:0005524">
    <property type="term" value="F:ATP binding"/>
    <property type="evidence" value="ECO:0007669"/>
    <property type="project" value="InterPro"/>
</dbReference>
<dbReference type="PROSITE" id="PS50011">
    <property type="entry name" value="PROTEIN_KINASE_DOM"/>
    <property type="match status" value="1"/>
</dbReference>
<name>A0A8H3KXT0_9GLOM</name>
<dbReference type="PANTHER" id="PTHR44329">
    <property type="entry name" value="SERINE/THREONINE-PROTEIN KINASE TNNI3K-RELATED"/>
    <property type="match status" value="1"/>
</dbReference>
<protein>
    <submittedName>
        <fullName evidence="2">Kinase-like domain-containing protein</fullName>
    </submittedName>
</protein>
<proteinExistence type="predicted"/>
<dbReference type="InterPro" id="IPR051681">
    <property type="entry name" value="Ser/Thr_Kinases-Pseudokinases"/>
</dbReference>
<evidence type="ECO:0000259" key="1">
    <source>
        <dbReference type="PROSITE" id="PS50011"/>
    </source>
</evidence>
<keyword evidence="2" id="KW-0418">Kinase</keyword>
<evidence type="ECO:0000313" key="2">
    <source>
        <dbReference type="EMBL" id="GES76286.1"/>
    </source>
</evidence>
<evidence type="ECO:0000313" key="3">
    <source>
        <dbReference type="Proteomes" id="UP000615446"/>
    </source>
</evidence>
<accession>A0A8H3KXT0</accession>
<dbReference type="Gene3D" id="1.10.510.10">
    <property type="entry name" value="Transferase(Phosphotransferase) domain 1"/>
    <property type="match status" value="2"/>
</dbReference>
<gene>
    <name evidence="2" type="ORF">RCL2_000369300</name>
</gene>
<comment type="caution">
    <text evidence="2">The sequence shown here is derived from an EMBL/GenBank/DDBJ whole genome shotgun (WGS) entry which is preliminary data.</text>
</comment>
<sequence>MSKLRKQYINRVINNAIDQLDYSVYKDFHSQHEFIRKTILDDSSLTKNEKAEAIKLRDRDYDREKLFYGSGKKRICENCSHECFATLYCEFCVQNHLKSKFSDWTSGNNKFDILIRKCQSETLGPDNIIEWVPYNNLENIVYLLEGGFSKIYTAIWVCGKYQEWDSKNQQLIRFGRHEVVLKELGNFKNVDRRWFEEVKSHLRISNKYSEIIPCYGLTREPETGNYMLVMHKMNIDLRNYLQQNQLTWKERFNITFLIIKALTPEVINGKEYTYKSDIYSVAMLMWEISSGHPPFNYYENDYNLALKIINGMRPKIIAGTPLKYKKLMVQCWNADPLERLDTTTLLKKIEEIKLYYQNNPNELSQPETEAKDDVIYISTSKIFTSNIYEFKNLPKPRNAITDDIFISSNLHSEDQVELEIPDDIDKL</sequence>
<organism evidence="2 3">
    <name type="scientific">Rhizophagus clarus</name>
    <dbReference type="NCBI Taxonomy" id="94130"/>
    <lineage>
        <taxon>Eukaryota</taxon>
        <taxon>Fungi</taxon>
        <taxon>Fungi incertae sedis</taxon>
        <taxon>Mucoromycota</taxon>
        <taxon>Glomeromycotina</taxon>
        <taxon>Glomeromycetes</taxon>
        <taxon>Glomerales</taxon>
        <taxon>Glomeraceae</taxon>
        <taxon>Rhizophagus</taxon>
    </lineage>
</organism>